<dbReference type="Proteomes" id="UP000260649">
    <property type="component" value="Unassembled WGS sequence"/>
</dbReference>
<name>A0A3E2B503_9FIRM</name>
<dbReference type="GO" id="GO:0071555">
    <property type="term" value="P:cell wall organization"/>
    <property type="evidence" value="ECO:0007669"/>
    <property type="project" value="UniProtKB-KW"/>
</dbReference>
<evidence type="ECO:0000313" key="7">
    <source>
        <dbReference type="EMBL" id="RFT07054.1"/>
    </source>
</evidence>
<evidence type="ECO:0000256" key="5">
    <source>
        <dbReference type="SAM" id="Coils"/>
    </source>
</evidence>
<evidence type="ECO:0000256" key="3">
    <source>
        <dbReference type="ARBA" id="ARBA00022801"/>
    </source>
</evidence>
<evidence type="ECO:0000256" key="1">
    <source>
        <dbReference type="ARBA" id="ARBA00001561"/>
    </source>
</evidence>
<proteinExistence type="predicted"/>
<keyword evidence="4" id="KW-0961">Cell wall biogenesis/degradation</keyword>
<dbReference type="GO" id="GO:0008745">
    <property type="term" value="F:N-acetylmuramoyl-L-alanine amidase activity"/>
    <property type="evidence" value="ECO:0007669"/>
    <property type="project" value="UniProtKB-EC"/>
</dbReference>
<feature type="domain" description="N-acetylmuramoyl-L-alanine amidase" evidence="6">
    <location>
        <begin position="13"/>
        <end position="156"/>
    </location>
</feature>
<evidence type="ECO:0000313" key="8">
    <source>
        <dbReference type="Proteomes" id="UP000260649"/>
    </source>
</evidence>
<comment type="catalytic activity">
    <reaction evidence="1">
        <text>Hydrolyzes the link between N-acetylmuramoyl residues and L-amino acid residues in certain cell-wall glycopeptides.</text>
        <dbReference type="EC" id="3.5.1.28"/>
    </reaction>
</comment>
<dbReference type="InterPro" id="IPR051206">
    <property type="entry name" value="NAMLAA_amidase_2"/>
</dbReference>
<evidence type="ECO:0000256" key="4">
    <source>
        <dbReference type="ARBA" id="ARBA00023316"/>
    </source>
</evidence>
<dbReference type="PANTHER" id="PTHR30417">
    <property type="entry name" value="N-ACETYLMURAMOYL-L-ALANINE AMIDASE AMID"/>
    <property type="match status" value="1"/>
</dbReference>
<dbReference type="SMART" id="SM00644">
    <property type="entry name" value="Ami_2"/>
    <property type="match status" value="1"/>
</dbReference>
<dbReference type="InterPro" id="IPR036505">
    <property type="entry name" value="Amidase/PGRP_sf"/>
</dbReference>
<sequence>MSNSPLVSYTKLSPNHSGRRNHVIDTISIHCMAGNGSVETCGALFADPARKASSNYGIGSDGRIALYVEEANRSWCTSNAANDHRAITIEVANNGGAPDWPVSDKAYAALLDLLTDICRRNGIKKLLWQGDKALIGQVEQQNMTVHRWFAAKACPGDYLYRRHGQIAAEVNRRLEEEEETVDIAKLIAEMTNEQAYQLLQKAELHAKTVAEPAWSQQEGHWAKATAEGVVDGTSPERPMKRDEVIAVLGRKGLL</sequence>
<dbReference type="AlphaFoldDB" id="A0A3E2B503"/>
<keyword evidence="3" id="KW-0378">Hydrolase</keyword>
<dbReference type="EMBL" id="QQRQ01000004">
    <property type="protein sequence ID" value="RFT07054.1"/>
    <property type="molecule type" value="Genomic_DNA"/>
</dbReference>
<comment type="caution">
    <text evidence="7">The sequence shown here is derived from an EMBL/GenBank/DDBJ whole genome shotgun (WGS) entry which is preliminary data.</text>
</comment>
<reference evidence="7 8" key="1">
    <citation type="submission" date="2018-07" db="EMBL/GenBank/DDBJ databases">
        <title>GABA Modulating Bacteria of the Human Gut Microbiota.</title>
        <authorList>
            <person name="Strandwitz P."/>
            <person name="Kim K.H."/>
            <person name="Terekhova D."/>
            <person name="Liu J.K."/>
            <person name="Sharma A."/>
            <person name="Levering J."/>
            <person name="Mcdonald D."/>
            <person name="Dietrich D."/>
            <person name="Ramadhar T.R."/>
            <person name="Lekbua A."/>
            <person name="Mroue N."/>
            <person name="Liston C."/>
            <person name="Stewart E.J."/>
            <person name="Dubin M.J."/>
            <person name="Zengler K."/>
            <person name="Knight R."/>
            <person name="Gilbert J.A."/>
            <person name="Clardy J."/>
            <person name="Lewis K."/>
        </authorList>
    </citation>
    <scope>NUCLEOTIDE SEQUENCE [LARGE SCALE GENOMIC DNA]</scope>
    <source>
        <strain evidence="7 8">KLE1738</strain>
    </source>
</reference>
<evidence type="ECO:0000256" key="2">
    <source>
        <dbReference type="ARBA" id="ARBA00011901"/>
    </source>
</evidence>
<dbReference type="RefSeq" id="WP_117141804.1">
    <property type="nucleotide sequence ID" value="NZ_CAKXKJ010000001.1"/>
</dbReference>
<accession>A0A3E2B503</accession>
<dbReference type="OrthoDB" id="9794294at2"/>
<dbReference type="GO" id="GO:0009253">
    <property type="term" value="P:peptidoglycan catabolic process"/>
    <property type="evidence" value="ECO:0007669"/>
    <property type="project" value="InterPro"/>
</dbReference>
<dbReference type="PANTHER" id="PTHR30417:SF1">
    <property type="entry name" value="N-ACETYLMURAMOYL-L-ALANINE AMIDASE AMID"/>
    <property type="match status" value="1"/>
</dbReference>
<organism evidence="7 8">
    <name type="scientific">Evtepia gabavorous</name>
    <dbReference type="NCBI Taxonomy" id="2211183"/>
    <lineage>
        <taxon>Bacteria</taxon>
        <taxon>Bacillati</taxon>
        <taxon>Bacillota</taxon>
        <taxon>Clostridia</taxon>
        <taxon>Eubacteriales</taxon>
        <taxon>Evtepia</taxon>
    </lineage>
</organism>
<dbReference type="GeneID" id="97994790"/>
<gene>
    <name evidence="7" type="ORF">DV520_03410</name>
</gene>
<dbReference type="CDD" id="cd06583">
    <property type="entry name" value="PGRP"/>
    <property type="match status" value="1"/>
</dbReference>
<feature type="coiled-coil region" evidence="5">
    <location>
        <begin position="167"/>
        <end position="194"/>
    </location>
</feature>
<dbReference type="EC" id="3.5.1.28" evidence="2"/>
<protein>
    <recommendedName>
        <fullName evidence="2">N-acetylmuramoyl-L-alanine amidase</fullName>
        <ecNumber evidence="2">3.5.1.28</ecNumber>
    </recommendedName>
</protein>
<dbReference type="GO" id="GO:0009254">
    <property type="term" value="P:peptidoglycan turnover"/>
    <property type="evidence" value="ECO:0007669"/>
    <property type="project" value="TreeGrafter"/>
</dbReference>
<dbReference type="InterPro" id="IPR002502">
    <property type="entry name" value="Amidase_domain"/>
</dbReference>
<keyword evidence="5" id="KW-0175">Coiled coil</keyword>
<dbReference type="Pfam" id="PF01510">
    <property type="entry name" value="Amidase_2"/>
    <property type="match status" value="1"/>
</dbReference>
<evidence type="ECO:0000259" key="6">
    <source>
        <dbReference type="SMART" id="SM00644"/>
    </source>
</evidence>
<dbReference type="Gene3D" id="3.40.80.10">
    <property type="entry name" value="Peptidoglycan recognition protein-like"/>
    <property type="match status" value="1"/>
</dbReference>
<keyword evidence="8" id="KW-1185">Reference proteome</keyword>
<dbReference type="SUPFAM" id="SSF55846">
    <property type="entry name" value="N-acetylmuramoyl-L-alanine amidase-like"/>
    <property type="match status" value="1"/>
</dbReference>